<keyword evidence="6 9" id="KW-0812">Transmembrane</keyword>
<keyword evidence="8 9" id="KW-0472">Membrane</keyword>
<evidence type="ECO:0000256" key="9">
    <source>
        <dbReference type="SAM" id="Phobius"/>
    </source>
</evidence>
<dbReference type="PANTHER" id="PTHR30576:SF4">
    <property type="entry name" value="UNDECAPRENYL-PHOSPHATE GALACTOSE PHOSPHOTRANSFERASE"/>
    <property type="match status" value="1"/>
</dbReference>
<evidence type="ECO:0000256" key="5">
    <source>
        <dbReference type="ARBA" id="ARBA00022679"/>
    </source>
</evidence>
<dbReference type="eggNOG" id="COG1086">
    <property type="taxonomic scope" value="Bacteria"/>
</dbReference>
<comment type="similarity">
    <text evidence="3">Belongs to the bacterial sugar transferase family.</text>
</comment>
<name>E8MXE3_ANATU</name>
<evidence type="ECO:0000256" key="1">
    <source>
        <dbReference type="ARBA" id="ARBA00004141"/>
    </source>
</evidence>
<evidence type="ECO:0000256" key="3">
    <source>
        <dbReference type="ARBA" id="ARBA00006464"/>
    </source>
</evidence>
<dbReference type="AlphaFoldDB" id="E8MXE3"/>
<keyword evidence="7 9" id="KW-1133">Transmembrane helix</keyword>
<dbReference type="GO" id="GO:0016780">
    <property type="term" value="F:phosphotransferase activity, for other substituted phosphate groups"/>
    <property type="evidence" value="ECO:0007669"/>
    <property type="project" value="TreeGrafter"/>
</dbReference>
<dbReference type="STRING" id="926569.ANT_19980"/>
<evidence type="ECO:0000256" key="6">
    <source>
        <dbReference type="ARBA" id="ARBA00022692"/>
    </source>
</evidence>
<evidence type="ECO:0000256" key="2">
    <source>
        <dbReference type="ARBA" id="ARBA00004236"/>
    </source>
</evidence>
<dbReference type="GO" id="GO:0005886">
    <property type="term" value="C:plasma membrane"/>
    <property type="evidence" value="ECO:0007669"/>
    <property type="project" value="UniProtKB-SubCell"/>
</dbReference>
<keyword evidence="12" id="KW-1185">Reference proteome</keyword>
<keyword evidence="4" id="KW-1003">Cell membrane</keyword>
<feature type="transmembrane region" description="Helical" evidence="9">
    <location>
        <begin position="139"/>
        <end position="161"/>
    </location>
</feature>
<keyword evidence="5" id="KW-0808">Transferase</keyword>
<evidence type="ECO:0000259" key="10">
    <source>
        <dbReference type="Pfam" id="PF02397"/>
    </source>
</evidence>
<dbReference type="RefSeq" id="WP_013560395.1">
    <property type="nucleotide sequence ID" value="NC_014960.1"/>
</dbReference>
<dbReference type="EMBL" id="AP012029">
    <property type="protein sequence ID" value="BAJ64024.1"/>
    <property type="molecule type" value="Genomic_DNA"/>
</dbReference>
<dbReference type="KEGG" id="atm:ANT_19980"/>
<dbReference type="InterPro" id="IPR017475">
    <property type="entry name" value="EPS_sugar_tfrase"/>
</dbReference>
<protein>
    <submittedName>
        <fullName evidence="11">Glycosyltransferase</fullName>
    </submittedName>
</protein>
<dbReference type="Pfam" id="PF02397">
    <property type="entry name" value="Bac_transf"/>
    <property type="match status" value="1"/>
</dbReference>
<evidence type="ECO:0000256" key="8">
    <source>
        <dbReference type="ARBA" id="ARBA00023136"/>
    </source>
</evidence>
<accession>E8MXE3</accession>
<feature type="domain" description="Bacterial sugar transferase" evidence="10">
    <location>
        <begin position="309"/>
        <end position="496"/>
    </location>
</feature>
<dbReference type="InParanoid" id="E8MXE3"/>
<reference evidence="11 12" key="1">
    <citation type="submission" date="2010-12" db="EMBL/GenBank/DDBJ databases">
        <title>Whole genome sequence of Anaerolinea thermophila UNI-1.</title>
        <authorList>
            <person name="Narita-Yamada S."/>
            <person name="Kishi E."/>
            <person name="Watanabe Y."/>
            <person name="Takasaki K."/>
            <person name="Ankai A."/>
            <person name="Oguchi A."/>
            <person name="Fukui S."/>
            <person name="Takahashi M."/>
            <person name="Yashiro I."/>
            <person name="Hosoyama A."/>
            <person name="Sekiguchi Y."/>
            <person name="Hanada S."/>
            <person name="Fujita N."/>
        </authorList>
    </citation>
    <scope>NUCLEOTIDE SEQUENCE [LARGE SCALE GENOMIC DNA]</scope>
    <source>
        <strain evidence="12">DSM 14523 / JCM 11388 / NBRC 100420 / UNI-1</strain>
    </source>
</reference>
<feature type="transmembrane region" description="Helical" evidence="9">
    <location>
        <begin position="112"/>
        <end position="133"/>
    </location>
</feature>
<evidence type="ECO:0000256" key="7">
    <source>
        <dbReference type="ARBA" id="ARBA00022989"/>
    </source>
</evidence>
<proteinExistence type="inferred from homology"/>
<evidence type="ECO:0000256" key="4">
    <source>
        <dbReference type="ARBA" id="ARBA00022475"/>
    </source>
</evidence>
<evidence type="ECO:0000313" key="11">
    <source>
        <dbReference type="EMBL" id="BAJ64024.1"/>
    </source>
</evidence>
<dbReference type="InterPro" id="IPR003362">
    <property type="entry name" value="Bact_transf"/>
</dbReference>
<comment type="subcellular location">
    <subcellularLocation>
        <location evidence="2">Cell membrane</location>
    </subcellularLocation>
    <subcellularLocation>
        <location evidence="1">Membrane</location>
        <topology evidence="1">Multi-pass membrane protein</topology>
    </subcellularLocation>
</comment>
<sequence length="502" mass="56676">MASTTQKNGMVAPPKLQFRILHNISTPRQKYQWTGLKIALILLDAITISLGFLVAYLIRFELKLPIFYSMEESVSLHFYLSLGIILLPLWLGIFALHGLYSRPNLLGGTKEYSLLFNATTISMFLIITANFLIPEFILARGWLLLTWIFVFLFSFTARFLLRRLVYFLRKHGMFTSNAVIVGTNAEAQLLATQFKSADTSGLNVAGYIACPSSSSRAVPDENILGDLKEIEKIVYEKNVEEIIVTSSAVSAQEVVALFKLFGIAEGVNLRLSSGVYEIITTGLQVQEIASVPLVKVNKIRLTGWDQALKFLLDFGLSAILLPFIFPVGLVIALCIAMDSKGPVFHRRRVMGVNGHTFDAFKFRTMYVNGDAILDAYPELKEQLAREHKLKNDPRVTRVGRFLRKTSLDELPQILNVLKGEMSLVGPRMISPEEMEKYQEHGMNLLTVKPGITGLWQVSGRSDVSYDQRVQMDMYYIRNWSIWLDLQILFRTIPAVLSRKGAY</sequence>
<gene>
    <name evidence="11" type="ordered locus">ANT_19980</name>
</gene>
<dbReference type="HOGENOM" id="CLU_024920_3_4_0"/>
<evidence type="ECO:0000313" key="12">
    <source>
        <dbReference type="Proteomes" id="UP000008922"/>
    </source>
</evidence>
<organism evidence="11 12">
    <name type="scientific">Anaerolinea thermophila (strain DSM 14523 / JCM 11388 / NBRC 100420 / UNI-1)</name>
    <dbReference type="NCBI Taxonomy" id="926569"/>
    <lineage>
        <taxon>Bacteria</taxon>
        <taxon>Bacillati</taxon>
        <taxon>Chloroflexota</taxon>
        <taxon>Anaerolineae</taxon>
        <taxon>Anaerolineales</taxon>
        <taxon>Anaerolineaceae</taxon>
        <taxon>Anaerolinea</taxon>
    </lineage>
</organism>
<feature type="transmembrane region" description="Helical" evidence="9">
    <location>
        <begin position="38"/>
        <end position="58"/>
    </location>
</feature>
<dbReference type="eggNOG" id="COG2148">
    <property type="taxonomic scope" value="Bacteria"/>
</dbReference>
<dbReference type="Proteomes" id="UP000008922">
    <property type="component" value="Chromosome"/>
</dbReference>
<dbReference type="Pfam" id="PF13727">
    <property type="entry name" value="CoA_binding_3"/>
    <property type="match status" value="1"/>
</dbReference>
<feature type="transmembrane region" description="Helical" evidence="9">
    <location>
        <begin position="310"/>
        <end position="333"/>
    </location>
</feature>
<dbReference type="NCBIfam" id="TIGR03025">
    <property type="entry name" value="EPS_sugtrans"/>
    <property type="match status" value="1"/>
</dbReference>
<dbReference type="PANTHER" id="PTHR30576">
    <property type="entry name" value="COLANIC BIOSYNTHESIS UDP-GLUCOSE LIPID CARRIER TRANSFERASE"/>
    <property type="match status" value="1"/>
</dbReference>
<feature type="transmembrane region" description="Helical" evidence="9">
    <location>
        <begin position="78"/>
        <end position="100"/>
    </location>
</feature>
<dbReference type="Gene3D" id="3.40.50.720">
    <property type="entry name" value="NAD(P)-binding Rossmann-like Domain"/>
    <property type="match status" value="1"/>
</dbReference>